<name>A0AAE0MJ35_9PEZI</name>
<evidence type="ECO:0000313" key="2">
    <source>
        <dbReference type="EMBL" id="KAK3334055.1"/>
    </source>
</evidence>
<dbReference type="Pfam" id="PF26528">
    <property type="entry name" value="SnoaL_6"/>
    <property type="match status" value="1"/>
</dbReference>
<protein>
    <recommendedName>
        <fullName evidence="1">SnoaL-like domain-containing protein</fullName>
    </recommendedName>
</protein>
<gene>
    <name evidence="2" type="ORF">B0T19DRAFT_459600</name>
</gene>
<feature type="domain" description="SnoaL-like" evidence="1">
    <location>
        <begin position="4"/>
        <end position="174"/>
    </location>
</feature>
<evidence type="ECO:0000313" key="3">
    <source>
        <dbReference type="Proteomes" id="UP001286456"/>
    </source>
</evidence>
<organism evidence="2 3">
    <name type="scientific">Cercophora scortea</name>
    <dbReference type="NCBI Taxonomy" id="314031"/>
    <lineage>
        <taxon>Eukaryota</taxon>
        <taxon>Fungi</taxon>
        <taxon>Dikarya</taxon>
        <taxon>Ascomycota</taxon>
        <taxon>Pezizomycotina</taxon>
        <taxon>Sordariomycetes</taxon>
        <taxon>Sordariomycetidae</taxon>
        <taxon>Sordariales</taxon>
        <taxon>Lasiosphaeriaceae</taxon>
        <taxon>Cercophora</taxon>
    </lineage>
</organism>
<dbReference type="InterPro" id="IPR058931">
    <property type="entry name" value="SnoaL_6"/>
</dbReference>
<dbReference type="Proteomes" id="UP001286456">
    <property type="component" value="Unassembled WGS sequence"/>
</dbReference>
<evidence type="ECO:0000259" key="1">
    <source>
        <dbReference type="Pfam" id="PF26528"/>
    </source>
</evidence>
<dbReference type="EMBL" id="JAUEPO010000002">
    <property type="protein sequence ID" value="KAK3334055.1"/>
    <property type="molecule type" value="Genomic_DNA"/>
</dbReference>
<reference evidence="2" key="1">
    <citation type="journal article" date="2023" name="Mol. Phylogenet. Evol.">
        <title>Genome-scale phylogeny and comparative genomics of the fungal order Sordariales.</title>
        <authorList>
            <person name="Hensen N."/>
            <person name="Bonometti L."/>
            <person name="Westerberg I."/>
            <person name="Brannstrom I.O."/>
            <person name="Guillou S."/>
            <person name="Cros-Aarteil S."/>
            <person name="Calhoun S."/>
            <person name="Haridas S."/>
            <person name="Kuo A."/>
            <person name="Mondo S."/>
            <person name="Pangilinan J."/>
            <person name="Riley R."/>
            <person name="LaButti K."/>
            <person name="Andreopoulos B."/>
            <person name="Lipzen A."/>
            <person name="Chen C."/>
            <person name="Yan M."/>
            <person name="Daum C."/>
            <person name="Ng V."/>
            <person name="Clum A."/>
            <person name="Steindorff A."/>
            <person name="Ohm R.A."/>
            <person name="Martin F."/>
            <person name="Silar P."/>
            <person name="Natvig D.O."/>
            <person name="Lalanne C."/>
            <person name="Gautier V."/>
            <person name="Ament-Velasquez S.L."/>
            <person name="Kruys A."/>
            <person name="Hutchinson M.I."/>
            <person name="Powell A.J."/>
            <person name="Barry K."/>
            <person name="Miller A.N."/>
            <person name="Grigoriev I.V."/>
            <person name="Debuchy R."/>
            <person name="Gladieux P."/>
            <person name="Hiltunen Thoren M."/>
            <person name="Johannesson H."/>
        </authorList>
    </citation>
    <scope>NUCLEOTIDE SEQUENCE</scope>
    <source>
        <strain evidence="2">SMH4131-1</strain>
    </source>
</reference>
<sequence length="181" mass="19967">MASTPSKQITDHLKALYSAYRGTTDIDAKGAFFSPECLQICQPQPAYAATNRQTIVKYLHEAASTGKNLATGSGQIKTDKESRKGATIRPLTADEFEFATDDVTAPAGFTSSALKRKAELEGWVGMRVDMWDDDEAVGNGGLLVKVQYWWRKEGEEWVQILHDIMHMGPLEGTEGREGELL</sequence>
<reference evidence="2" key="2">
    <citation type="submission" date="2023-06" db="EMBL/GenBank/DDBJ databases">
        <authorList>
            <consortium name="Lawrence Berkeley National Laboratory"/>
            <person name="Haridas S."/>
            <person name="Hensen N."/>
            <person name="Bonometti L."/>
            <person name="Westerberg I."/>
            <person name="Brannstrom I.O."/>
            <person name="Guillou S."/>
            <person name="Cros-Aarteil S."/>
            <person name="Calhoun S."/>
            <person name="Kuo A."/>
            <person name="Mondo S."/>
            <person name="Pangilinan J."/>
            <person name="Riley R."/>
            <person name="Labutti K."/>
            <person name="Andreopoulos B."/>
            <person name="Lipzen A."/>
            <person name="Chen C."/>
            <person name="Yanf M."/>
            <person name="Daum C."/>
            <person name="Ng V."/>
            <person name="Clum A."/>
            <person name="Steindorff A."/>
            <person name="Ohm R."/>
            <person name="Martin F."/>
            <person name="Silar P."/>
            <person name="Natvig D."/>
            <person name="Lalanne C."/>
            <person name="Gautier V."/>
            <person name="Ament-Velasquez S.L."/>
            <person name="Kruys A."/>
            <person name="Hutchinson M.I."/>
            <person name="Powell A.J."/>
            <person name="Barry K."/>
            <person name="Miller A.N."/>
            <person name="Grigoriev I.V."/>
            <person name="Debuchy R."/>
            <person name="Gladieux P."/>
            <person name="Thoren M.H."/>
            <person name="Johannesson H."/>
        </authorList>
    </citation>
    <scope>NUCLEOTIDE SEQUENCE</scope>
    <source>
        <strain evidence="2">SMH4131-1</strain>
    </source>
</reference>
<keyword evidence="3" id="KW-1185">Reference proteome</keyword>
<proteinExistence type="predicted"/>
<accession>A0AAE0MJ35</accession>
<comment type="caution">
    <text evidence="2">The sequence shown here is derived from an EMBL/GenBank/DDBJ whole genome shotgun (WGS) entry which is preliminary data.</text>
</comment>
<dbReference type="AlphaFoldDB" id="A0AAE0MJ35"/>